<feature type="compositionally biased region" description="Acidic residues" evidence="1">
    <location>
        <begin position="108"/>
        <end position="119"/>
    </location>
</feature>
<dbReference type="KEGG" id="fae:FAES_pFAES01046"/>
<dbReference type="Proteomes" id="UP000011058">
    <property type="component" value="Plasmid pFAES01"/>
</dbReference>
<organism evidence="3 4">
    <name type="scientific">Fibrella aestuarina BUZ 2</name>
    <dbReference type="NCBI Taxonomy" id="1166018"/>
    <lineage>
        <taxon>Bacteria</taxon>
        <taxon>Pseudomonadati</taxon>
        <taxon>Bacteroidota</taxon>
        <taxon>Cytophagia</taxon>
        <taxon>Cytophagales</taxon>
        <taxon>Spirosomataceae</taxon>
        <taxon>Fibrella</taxon>
    </lineage>
</organism>
<dbReference type="eggNOG" id="ENOG5033V0I">
    <property type="taxonomic scope" value="Bacteria"/>
</dbReference>
<evidence type="ECO:0000313" key="3">
    <source>
        <dbReference type="EMBL" id="CCH03540.1"/>
    </source>
</evidence>
<proteinExistence type="predicted"/>
<accession>I0KHD7</accession>
<keyword evidence="2" id="KW-1133">Transmembrane helix</keyword>
<protein>
    <recommendedName>
        <fullName evidence="5">Transmembrane protein</fullName>
    </recommendedName>
</protein>
<reference evidence="3 4" key="1">
    <citation type="journal article" date="2012" name="J. Bacteriol.">
        <title>Genome Sequence of Fibrella aestuarina BUZ 2T, a Filamentous Marine Bacterium.</title>
        <authorList>
            <person name="Filippini M."/>
            <person name="Qi W."/>
            <person name="Blom J."/>
            <person name="Goesmann A."/>
            <person name="Smits T.H."/>
            <person name="Bagheri H.C."/>
        </authorList>
    </citation>
    <scope>NUCLEOTIDE SEQUENCE [LARGE SCALE GENOMIC DNA]</scope>
    <source>
        <strain evidence="4">BUZ 2T</strain>
        <plasmid evidence="3 4">pFAES01</plasmid>
    </source>
</reference>
<dbReference type="EMBL" id="HE796684">
    <property type="protein sequence ID" value="CCH03540.1"/>
    <property type="molecule type" value="Genomic_DNA"/>
</dbReference>
<evidence type="ECO:0000256" key="2">
    <source>
        <dbReference type="SAM" id="Phobius"/>
    </source>
</evidence>
<keyword evidence="4" id="KW-1185">Reference proteome</keyword>
<evidence type="ECO:0000256" key="1">
    <source>
        <dbReference type="SAM" id="MobiDB-lite"/>
    </source>
</evidence>
<keyword evidence="2" id="KW-0812">Transmembrane</keyword>
<dbReference type="HOGENOM" id="CLU_1233514_0_0_10"/>
<dbReference type="RefSeq" id="WP_015056720.1">
    <property type="nucleotide sequence ID" value="NC_019012.1"/>
</dbReference>
<name>I0KHD7_9BACT</name>
<dbReference type="OrthoDB" id="963182at2"/>
<dbReference type="AlphaFoldDB" id="I0KHD7"/>
<feature type="region of interest" description="Disordered" evidence="1">
    <location>
        <begin position="91"/>
        <end position="119"/>
    </location>
</feature>
<feature type="transmembrane region" description="Helical" evidence="2">
    <location>
        <begin position="6"/>
        <end position="29"/>
    </location>
</feature>
<geneLocation type="plasmid" evidence="3 4">
    <name>pFAES01</name>
</geneLocation>
<keyword evidence="2" id="KW-0472">Membrane</keyword>
<keyword evidence="3" id="KW-0614">Plasmid</keyword>
<evidence type="ECO:0008006" key="5">
    <source>
        <dbReference type="Google" id="ProtNLM"/>
    </source>
</evidence>
<gene>
    <name evidence="3" type="ORF">FAES_pFAES01046</name>
</gene>
<sequence>MLLAISTSTFLVVATVALLVWAGGVLYFTGRAKAKKTTRPTPTLQSFFQPTAGKVAVDVPMPMASYRRSELISLAKPGRNPAIGEQAVPVSTEAASNATTPPSSPAEPELDDPTFAPADEEQQPPIAVYDNQTTTPVTEPVASPGTFKLSVNRQLLSRLLSDDSLCEEFEAVRASTLEQQRETGRTYGALFREALADKPADVQAVLLNLLTEEEEEDFDRALPT</sequence>
<evidence type="ECO:0000313" key="4">
    <source>
        <dbReference type="Proteomes" id="UP000011058"/>
    </source>
</evidence>